<gene>
    <name evidence="2" type="ORF">NGX11_07475</name>
</gene>
<evidence type="ECO:0000313" key="2">
    <source>
        <dbReference type="EMBL" id="UYF42746.1"/>
    </source>
</evidence>
<name>A0AA46NMW2_9BACT</name>
<dbReference type="RefSeq" id="WP_165786839.1">
    <property type="nucleotide sequence ID" value="NZ_CP026656.1"/>
</dbReference>
<evidence type="ECO:0000256" key="1">
    <source>
        <dbReference type="SAM" id="Phobius"/>
    </source>
</evidence>
<dbReference type="AlphaFoldDB" id="A0AA46NMW2"/>
<feature type="transmembrane region" description="Helical" evidence="1">
    <location>
        <begin position="20"/>
        <end position="39"/>
    </location>
</feature>
<protein>
    <submittedName>
        <fullName evidence="2">Uncharacterized protein</fullName>
    </submittedName>
</protein>
<reference evidence="2" key="1">
    <citation type="journal article" date="2022" name="Front. Microbiol.">
        <title>Species classification and novel plasmid identifications in Arcobacter cryaerophilus and Arcobacter cryaerophilus-like organisms.</title>
        <authorList>
            <person name="Zhou G."/>
            <person name="Wang M."/>
            <person name="Wang H."/>
            <person name="Chen X."/>
            <person name="Gu Y."/>
            <person name="Shao Z."/>
            <person name="Zhang J."/>
            <person name="Zhang M."/>
        </authorList>
    </citation>
    <scope>NUCLEOTIDE SEQUENCE</scope>
    <source>
        <strain evidence="2">ICDCAC48</strain>
    </source>
</reference>
<keyword evidence="1" id="KW-1133">Transmembrane helix</keyword>
<evidence type="ECO:0000313" key="3">
    <source>
        <dbReference type="Proteomes" id="UP001164100"/>
    </source>
</evidence>
<dbReference type="EMBL" id="CP099556">
    <property type="protein sequence ID" value="UYF42746.1"/>
    <property type="molecule type" value="Genomic_DNA"/>
</dbReference>
<dbReference type="Proteomes" id="UP001164100">
    <property type="component" value="Chromosome"/>
</dbReference>
<keyword evidence="1" id="KW-0812">Transmembrane</keyword>
<organism evidence="2 3">
    <name type="scientific">Aliarcobacter cryaerophilus</name>
    <dbReference type="NCBI Taxonomy" id="28198"/>
    <lineage>
        <taxon>Bacteria</taxon>
        <taxon>Pseudomonadati</taxon>
        <taxon>Campylobacterota</taxon>
        <taxon>Epsilonproteobacteria</taxon>
        <taxon>Campylobacterales</taxon>
        <taxon>Arcobacteraceae</taxon>
        <taxon>Aliarcobacter</taxon>
    </lineage>
</organism>
<proteinExistence type="predicted"/>
<accession>A0AA46NMW2</accession>
<sequence>MFTEFTDIVPSFFGWLNQGPMTLTLFLHSAIVLPMYFIYKQEKKRLESENKGK</sequence>
<keyword evidence="1" id="KW-0472">Membrane</keyword>